<proteinExistence type="predicted"/>
<dbReference type="RefSeq" id="WP_025408801.1">
    <property type="nucleotide sequence ID" value="NZ_CP005758.1"/>
</dbReference>
<keyword evidence="1" id="KW-0614">Plasmid</keyword>
<name>W5SXD4_9SPIR</name>
<evidence type="ECO:0008006" key="2">
    <source>
        <dbReference type="Google" id="ProtNLM"/>
    </source>
</evidence>
<sequence>MKVIKNIFLPFLFIIFGCSHNLFSKPSSGLIKDYTEIMFDNNKYFYIEELPIKFNLELEFLDSKSETSKSYHQLLGKQVISTRKSFYQNSSNKTNKLSVGKTSIVIDSACLNKLNIKTIRELNEYLKNKNLNDLNIRFVLDSNISKLASNSNKSLLSTQCIVFSYNELIIFNNSIKNKTSNINLTLNIANKNLKSDTYNLLPKEYDKYIESENKFVNNKNKGNHYFKIKGDIATLSNALEETIKKVKEGRL</sequence>
<dbReference type="EMBL" id="CP005758">
    <property type="protein sequence ID" value="AHH11565.1"/>
    <property type="molecule type" value="Genomic_DNA"/>
</dbReference>
<protein>
    <recommendedName>
        <fullName evidence="2">Lipoprotein</fullName>
    </recommendedName>
</protein>
<dbReference type="OrthoDB" id="351080at2"/>
<dbReference type="HOGENOM" id="CLU_1088475_0_0_12"/>
<gene>
    <name evidence="1" type="ORF">BCO_0015000</name>
</gene>
<accession>W5SXD4</accession>
<dbReference type="AlphaFoldDB" id="W5SXD4"/>
<geneLocation type="plasmid" evidence="1">
    <name>unnamed</name>
</geneLocation>
<organism evidence="1">
    <name type="scientific">Borrelia coriaceae ATCC 43381</name>
    <dbReference type="NCBI Taxonomy" id="1408429"/>
    <lineage>
        <taxon>Bacteria</taxon>
        <taxon>Pseudomonadati</taxon>
        <taxon>Spirochaetota</taxon>
        <taxon>Spirochaetia</taxon>
        <taxon>Spirochaetales</taxon>
        <taxon>Borreliaceae</taxon>
        <taxon>Borrelia</taxon>
    </lineage>
</organism>
<reference evidence="1" key="1">
    <citation type="submission" date="2013-04" db="EMBL/GenBank/DDBJ databases">
        <title>Comparative Genomics of Relapsing Fever Spirochetes.</title>
        <authorList>
            <person name="Schwan T.G."/>
            <person name="Raffel S.J."/>
            <person name="Porcella S.F."/>
            <person name="Martens C.A."/>
            <person name="Bruno D.P."/>
            <person name="Ricklefs S.M."/>
            <person name="Barbian K.B."/>
        </authorList>
    </citation>
    <scope>NUCLEOTIDE SEQUENCE</scope>
    <source>
        <strain evidence="1">Co53</strain>
        <plasmid evidence="1">unnamed</plasmid>
    </source>
</reference>
<dbReference type="PROSITE" id="PS51257">
    <property type="entry name" value="PROKAR_LIPOPROTEIN"/>
    <property type="match status" value="1"/>
</dbReference>
<evidence type="ECO:0000313" key="1">
    <source>
        <dbReference type="EMBL" id="AHH11565.1"/>
    </source>
</evidence>